<keyword evidence="1" id="KW-0472">Membrane</keyword>
<feature type="transmembrane region" description="Helical" evidence="1">
    <location>
        <begin position="20"/>
        <end position="38"/>
    </location>
</feature>
<evidence type="ECO:0008006" key="4">
    <source>
        <dbReference type="Google" id="ProtNLM"/>
    </source>
</evidence>
<keyword evidence="3" id="KW-1185">Reference proteome</keyword>
<protein>
    <recommendedName>
        <fullName evidence="4">Prepilin-type N-terminal cleavage/methylation domain-containing protein</fullName>
    </recommendedName>
</protein>
<proteinExistence type="predicted"/>
<keyword evidence="1" id="KW-1133">Transmembrane helix</keyword>
<dbReference type="Proteomes" id="UP000502706">
    <property type="component" value="Chromosome"/>
</dbReference>
<evidence type="ECO:0000313" key="3">
    <source>
        <dbReference type="Proteomes" id="UP000502706"/>
    </source>
</evidence>
<gene>
    <name evidence="2" type="ORF">GBA65_05220</name>
</gene>
<dbReference type="KEGG" id="rmar:GBA65_05220"/>
<keyword evidence="1" id="KW-0812">Transmembrane</keyword>
<organism evidence="2 3">
    <name type="scientific">Rubrobacter marinus</name>
    <dbReference type="NCBI Taxonomy" id="2653852"/>
    <lineage>
        <taxon>Bacteria</taxon>
        <taxon>Bacillati</taxon>
        <taxon>Actinomycetota</taxon>
        <taxon>Rubrobacteria</taxon>
        <taxon>Rubrobacterales</taxon>
        <taxon>Rubrobacteraceae</taxon>
        <taxon>Rubrobacter</taxon>
    </lineage>
</organism>
<dbReference type="EMBL" id="CP045121">
    <property type="protein sequence ID" value="QIN78017.1"/>
    <property type="molecule type" value="Genomic_DNA"/>
</dbReference>
<reference evidence="2 3" key="1">
    <citation type="submission" date="2019-10" db="EMBL/GenBank/DDBJ databases">
        <title>Rubrobacter sp nov SCSIO 52915 isolated from a deep-sea sediment in the South China Sea.</title>
        <authorList>
            <person name="Chen R.W."/>
        </authorList>
    </citation>
    <scope>NUCLEOTIDE SEQUENCE [LARGE SCALE GENOMIC DNA]</scope>
    <source>
        <strain evidence="2 3">SCSIO 52915</strain>
    </source>
</reference>
<dbReference type="AlphaFoldDB" id="A0A6G8PUZ3"/>
<evidence type="ECO:0000313" key="2">
    <source>
        <dbReference type="EMBL" id="QIN78017.1"/>
    </source>
</evidence>
<name>A0A6G8PUZ3_9ACTN</name>
<accession>A0A6G8PUZ3</accession>
<sequence>MRKIRRHLLADETGFTLAEMMVAITVMIVVFFALHNIFSMSLRVFSFGNDKVEAVENARLGVERMERELRGAYSYDKSNASASDDHLFFNLSSPGSAAMPGSTQMTFGNELTSDMKLTCPSTGTCEFFTYKLTQPNSGAACTAAPCTLRRVNSSSASATGDALVESVALNGLSFSYFRADGTAVTANEGEIERVQVRLNVNVDGRTQVLTTNVDLRNRL</sequence>
<evidence type="ECO:0000256" key="1">
    <source>
        <dbReference type="SAM" id="Phobius"/>
    </source>
</evidence>
<dbReference type="RefSeq" id="WP_166395695.1">
    <property type="nucleotide sequence ID" value="NZ_CP045121.1"/>
</dbReference>